<accession>A0A9D9DGS8</accession>
<dbReference type="AlphaFoldDB" id="A0A9D9DGS8"/>
<reference evidence="1" key="1">
    <citation type="submission" date="2020-10" db="EMBL/GenBank/DDBJ databases">
        <authorList>
            <person name="Gilroy R."/>
        </authorList>
    </citation>
    <scope>NUCLEOTIDE SEQUENCE</scope>
    <source>
        <strain evidence="1">17113</strain>
    </source>
</reference>
<proteinExistence type="predicted"/>
<gene>
    <name evidence="1" type="ORF">IAC61_02525</name>
</gene>
<evidence type="ECO:0000313" key="1">
    <source>
        <dbReference type="EMBL" id="MBO8426181.1"/>
    </source>
</evidence>
<reference evidence="1" key="2">
    <citation type="journal article" date="2021" name="PeerJ">
        <title>Extensive microbial diversity within the chicken gut microbiome revealed by metagenomics and culture.</title>
        <authorList>
            <person name="Gilroy R."/>
            <person name="Ravi A."/>
            <person name="Getino M."/>
            <person name="Pursley I."/>
            <person name="Horton D.L."/>
            <person name="Alikhan N.F."/>
            <person name="Baker D."/>
            <person name="Gharbi K."/>
            <person name="Hall N."/>
            <person name="Watson M."/>
            <person name="Adriaenssens E.M."/>
            <person name="Foster-Nyarko E."/>
            <person name="Jarju S."/>
            <person name="Secka A."/>
            <person name="Antonio M."/>
            <person name="Oren A."/>
            <person name="Chaudhuri R.R."/>
            <person name="La Ragione R."/>
            <person name="Hildebrand F."/>
            <person name="Pallen M.J."/>
        </authorList>
    </citation>
    <scope>NUCLEOTIDE SEQUENCE</scope>
    <source>
        <strain evidence="1">17113</strain>
    </source>
</reference>
<evidence type="ECO:0000313" key="2">
    <source>
        <dbReference type="Proteomes" id="UP000823634"/>
    </source>
</evidence>
<dbReference type="EMBL" id="JADINA010000019">
    <property type="protein sequence ID" value="MBO8426181.1"/>
    <property type="molecule type" value="Genomic_DNA"/>
</dbReference>
<dbReference type="Pfam" id="PF08902">
    <property type="entry name" value="DUF1848"/>
    <property type="match status" value="1"/>
</dbReference>
<name>A0A9D9DGS8_9FIRM</name>
<protein>
    <submittedName>
        <fullName evidence="1">DUF1848 domain-containing protein</fullName>
    </submittedName>
</protein>
<dbReference type="Proteomes" id="UP000823634">
    <property type="component" value="Unassembled WGS sequence"/>
</dbReference>
<comment type="caution">
    <text evidence="1">The sequence shown here is derived from an EMBL/GenBank/DDBJ whole genome shotgun (WGS) entry which is preliminary data.</text>
</comment>
<sequence length="307" mass="35509">MILFVSGRTDIPAYYAKWFANRVEAGFVDTRNPHAYSLVSRIYFKDVELILFCSKYPRPLLEHLPLIDEKLPKVAKLFQITVTPYKTDLEPVVGSHKKEVIEDIKALSERYGRECVYVRFDPIIKSQTYTIDYHIRAFKRLMDLVGDHIEAVVISFLDVYKNTRKNASKIGFLEFNEDDYKQIGLNFSSIAHSKGVRIFTCSEKRNQSEYGFDIDFCLSEQKAASLIKRSNPDALPVFKKQTARESPYCHCVQTVDIGEYCSCPSKCLYCYANFDEDKVVGECKKHLDNRSLLIGKFEPSDKLKIRR</sequence>
<dbReference type="InterPro" id="IPR014998">
    <property type="entry name" value="DUF1848"/>
</dbReference>
<organism evidence="1 2">
    <name type="scientific">Candidatus Alloenteromonas pullistercoris</name>
    <dbReference type="NCBI Taxonomy" id="2840785"/>
    <lineage>
        <taxon>Bacteria</taxon>
        <taxon>Bacillati</taxon>
        <taxon>Bacillota</taxon>
        <taxon>Bacillota incertae sedis</taxon>
        <taxon>Candidatus Alloenteromonas</taxon>
    </lineage>
</organism>